<dbReference type="EMBL" id="JAGTXO010000083">
    <property type="protein sequence ID" value="KAG8457096.1"/>
    <property type="molecule type" value="Genomic_DNA"/>
</dbReference>
<evidence type="ECO:0000256" key="2">
    <source>
        <dbReference type="SAM" id="SignalP"/>
    </source>
</evidence>
<accession>A0A8J5X324</accession>
<organism evidence="3 4">
    <name type="scientific">Diacronema lutheri</name>
    <name type="common">Unicellular marine alga</name>
    <name type="synonym">Monochrysis lutheri</name>
    <dbReference type="NCBI Taxonomy" id="2081491"/>
    <lineage>
        <taxon>Eukaryota</taxon>
        <taxon>Haptista</taxon>
        <taxon>Haptophyta</taxon>
        <taxon>Pavlovophyceae</taxon>
        <taxon>Pavlovales</taxon>
        <taxon>Pavlovaceae</taxon>
        <taxon>Diacronema</taxon>
    </lineage>
</organism>
<feature type="signal peptide" evidence="2">
    <location>
        <begin position="1"/>
        <end position="16"/>
    </location>
</feature>
<sequence length="117" mass="12397">MQAFALLALAATGASGLACAPATCTALRVARLVRVPMRAPLARMGPAPKKDAAAPRGAAKGGAGASEFTGLKIFGRPASDFISWAKPQYDWGTRKPLPLKRSRWLIKPEDLKARGKR</sequence>
<feature type="chain" id="PRO_5035175852" evidence="2">
    <location>
        <begin position="17"/>
        <end position="117"/>
    </location>
</feature>
<evidence type="ECO:0000313" key="4">
    <source>
        <dbReference type="Proteomes" id="UP000751190"/>
    </source>
</evidence>
<keyword evidence="2" id="KW-0732">Signal</keyword>
<gene>
    <name evidence="3" type="ORF">KFE25_009856</name>
</gene>
<comment type="caution">
    <text evidence="3">The sequence shown here is derived from an EMBL/GenBank/DDBJ whole genome shotgun (WGS) entry which is preliminary data.</text>
</comment>
<evidence type="ECO:0000313" key="3">
    <source>
        <dbReference type="EMBL" id="KAG8457096.1"/>
    </source>
</evidence>
<dbReference type="AlphaFoldDB" id="A0A8J5X324"/>
<proteinExistence type="predicted"/>
<name>A0A8J5X324_DIALT</name>
<feature type="region of interest" description="Disordered" evidence="1">
    <location>
        <begin position="42"/>
        <end position="64"/>
    </location>
</feature>
<keyword evidence="4" id="KW-1185">Reference proteome</keyword>
<evidence type="ECO:0000256" key="1">
    <source>
        <dbReference type="SAM" id="MobiDB-lite"/>
    </source>
</evidence>
<protein>
    <submittedName>
        <fullName evidence="3">Uncharacterized protein</fullName>
    </submittedName>
</protein>
<reference evidence="3" key="1">
    <citation type="submission" date="2021-05" db="EMBL/GenBank/DDBJ databases">
        <title>The genome of the haptophyte Pavlova lutheri (Diacronema luteri, Pavlovales) - a model for lipid biosynthesis in eukaryotic algae.</title>
        <authorList>
            <person name="Hulatt C.J."/>
            <person name="Posewitz M.C."/>
        </authorList>
    </citation>
    <scope>NUCLEOTIDE SEQUENCE</scope>
    <source>
        <strain evidence="3">NIVA-4/92</strain>
    </source>
</reference>
<dbReference type="Proteomes" id="UP000751190">
    <property type="component" value="Unassembled WGS sequence"/>
</dbReference>